<accession>A0A1I5R5E1</accession>
<gene>
    <name evidence="2" type="ORF">SAMN05444277_10186</name>
</gene>
<keyword evidence="1" id="KW-1133">Transmembrane helix</keyword>
<evidence type="ECO:0008006" key="4">
    <source>
        <dbReference type="Google" id="ProtNLM"/>
    </source>
</evidence>
<evidence type="ECO:0000313" key="2">
    <source>
        <dbReference type="EMBL" id="SFP53784.1"/>
    </source>
</evidence>
<dbReference type="RefSeq" id="WP_090653442.1">
    <property type="nucleotide sequence ID" value="NZ_FOXQ01000001.1"/>
</dbReference>
<evidence type="ECO:0000256" key="1">
    <source>
        <dbReference type="SAM" id="Phobius"/>
    </source>
</evidence>
<sequence>MREEAIISSLQKKWKVLNLLSLAFLSLAFAVIFITCLHQLYQYSFVWILPAWLISFFLMMVALHSWRIQQKDVIVYLNRHIPELEESSGLLLKPVASLNLLEQMQVNKLKDNIEYTATAHPVNRKLKTAAIVLLLSVITSMLIYLLLKPSLFQPPENNVNKIIAPAPQQALPAIASFTVKIKPPAYTNIQLKTQHDLNIIAAEGSVISWQLQTDKPVQHISLKFSDTTTLQLHPVNGEHTIWAGEKIIRQQGFYQVELDSSLSDLYKLEMIKDQPPVITVQSPQASTVIDFGEPQRVTVALTALDDYGINDVSIMATVASGSGEAVKFSGHAIKFENSFSAHNKNYTLKKTIELPSLGMKPGDELYLYITATDNNNQQTQTDTYIISIADTAELMSFDGVINGVNLKPEYFRSQRQIIIETEQLLKDKPILTQDVFNNKSNDLGIDQKLLRLRYGKFLGEEFEANIGEHDEGHDEHKESTGNNANFGNAEAIIDQFAHKHDIAEDATFFDAETKKQLKAVLTEMWHAELQLRTFKPAEALPFEYKALRLLKDLQQQNRVYVAKTNIKTPPLKSETRLTGELDKILSPSSQHNAQQKDLHITDAQKALSILEHLKTSNAVNNDELASLLSASLLMQQQAAAAPGKYLAALQSYQSVLNQVQQQQNISLKDINAAQHGLQLMLAQPSPKPSPDAMLNGNSLSQQYFLNLNKNRP</sequence>
<keyword evidence="1" id="KW-0812">Transmembrane</keyword>
<dbReference type="STRING" id="1465490.SAMN05444277_10186"/>
<feature type="transmembrane region" description="Helical" evidence="1">
    <location>
        <begin position="129"/>
        <end position="147"/>
    </location>
</feature>
<keyword evidence="3" id="KW-1185">Reference proteome</keyword>
<dbReference type="Proteomes" id="UP000199031">
    <property type="component" value="Unassembled WGS sequence"/>
</dbReference>
<dbReference type="OrthoDB" id="780137at2"/>
<proteinExistence type="predicted"/>
<feature type="transmembrane region" description="Helical" evidence="1">
    <location>
        <begin position="16"/>
        <end position="41"/>
    </location>
</feature>
<dbReference type="AlphaFoldDB" id="A0A1I5R5E1"/>
<keyword evidence="1" id="KW-0472">Membrane</keyword>
<dbReference type="EMBL" id="FOXQ01000001">
    <property type="protein sequence ID" value="SFP53784.1"/>
    <property type="molecule type" value="Genomic_DNA"/>
</dbReference>
<feature type="transmembrane region" description="Helical" evidence="1">
    <location>
        <begin position="47"/>
        <end position="66"/>
    </location>
</feature>
<name>A0A1I5R5E1_9BACT</name>
<organism evidence="2 3">
    <name type="scientific">Parafilimonas terrae</name>
    <dbReference type="NCBI Taxonomy" id="1465490"/>
    <lineage>
        <taxon>Bacteria</taxon>
        <taxon>Pseudomonadati</taxon>
        <taxon>Bacteroidota</taxon>
        <taxon>Chitinophagia</taxon>
        <taxon>Chitinophagales</taxon>
        <taxon>Chitinophagaceae</taxon>
        <taxon>Parafilimonas</taxon>
    </lineage>
</organism>
<evidence type="ECO:0000313" key="3">
    <source>
        <dbReference type="Proteomes" id="UP000199031"/>
    </source>
</evidence>
<protein>
    <recommendedName>
        <fullName evidence="4">DUF4175 domain-containing protein</fullName>
    </recommendedName>
</protein>
<reference evidence="2 3" key="1">
    <citation type="submission" date="2016-10" db="EMBL/GenBank/DDBJ databases">
        <authorList>
            <person name="de Groot N.N."/>
        </authorList>
    </citation>
    <scope>NUCLEOTIDE SEQUENCE [LARGE SCALE GENOMIC DNA]</scope>
    <source>
        <strain evidence="2 3">DSM 28286</strain>
    </source>
</reference>